<dbReference type="InterPro" id="IPR014717">
    <property type="entry name" value="Transl_elong_EF1B/ribsomal_bS6"/>
</dbReference>
<dbReference type="SUPFAM" id="SSF54995">
    <property type="entry name" value="Ribosomal protein S6"/>
    <property type="match status" value="1"/>
</dbReference>
<dbReference type="PANTHER" id="PTHR21011:SF1">
    <property type="entry name" value="SMALL RIBOSOMAL SUBUNIT PROTEIN BS6M"/>
    <property type="match status" value="1"/>
</dbReference>
<dbReference type="AlphaFoldDB" id="J3NZH0"/>
<sequence>MLYELIGVVRPGRPQEVKEIVLTAGQTILRGGGVIRDIANWGVFMLPRSATRSQMRYHEGHYFVLRYDSGVDAQRSLREALRLDPRVIRSSTVKLGDGKLESLSKLGKIRWATAGKDRELM</sequence>
<dbReference type="GeneID" id="20347127"/>
<reference evidence="10" key="1">
    <citation type="submission" date="2010-07" db="EMBL/GenBank/DDBJ databases">
        <title>The genome sequence of Gaeumannomyces graminis var. tritici strain R3-111a-1.</title>
        <authorList>
            <consortium name="The Broad Institute Genome Sequencing Platform"/>
            <person name="Ma L.-J."/>
            <person name="Dead R."/>
            <person name="Young S."/>
            <person name="Zeng Q."/>
            <person name="Koehrsen M."/>
            <person name="Alvarado L."/>
            <person name="Berlin A."/>
            <person name="Chapman S.B."/>
            <person name="Chen Z."/>
            <person name="Freedman E."/>
            <person name="Gellesch M."/>
            <person name="Goldberg J."/>
            <person name="Griggs A."/>
            <person name="Gujja S."/>
            <person name="Heilman E.R."/>
            <person name="Heiman D."/>
            <person name="Hepburn T."/>
            <person name="Howarth C."/>
            <person name="Jen D."/>
            <person name="Larson L."/>
            <person name="Mehta T."/>
            <person name="Neiman D."/>
            <person name="Pearson M."/>
            <person name="Roberts A."/>
            <person name="Saif S."/>
            <person name="Shea T."/>
            <person name="Shenoy N."/>
            <person name="Sisk P."/>
            <person name="Stolte C."/>
            <person name="Sykes S."/>
            <person name="Walk T."/>
            <person name="White J."/>
            <person name="Yandava C."/>
            <person name="Haas B."/>
            <person name="Nusbaum C."/>
            <person name="Birren B."/>
        </authorList>
    </citation>
    <scope>NUCLEOTIDE SEQUENCE [LARGE SCALE GENOMIC DNA]</scope>
    <source>
        <strain evidence="10">R3-111a-1</strain>
    </source>
</reference>
<evidence type="ECO:0000313" key="10">
    <source>
        <dbReference type="Proteomes" id="UP000006039"/>
    </source>
</evidence>
<dbReference type="FunFam" id="3.30.70.60:FF:000007">
    <property type="entry name" value="37S ribosomal protein Mrp17"/>
    <property type="match status" value="1"/>
</dbReference>
<dbReference type="Gene3D" id="3.30.70.60">
    <property type="match status" value="1"/>
</dbReference>
<dbReference type="EMBL" id="GL385397">
    <property type="protein sequence ID" value="EJT76753.1"/>
    <property type="molecule type" value="Genomic_DNA"/>
</dbReference>
<keyword evidence="3 8" id="KW-0689">Ribosomal protein</keyword>
<evidence type="ECO:0000256" key="1">
    <source>
        <dbReference type="ARBA" id="ARBA00004173"/>
    </source>
</evidence>
<dbReference type="GO" id="GO:0070181">
    <property type="term" value="F:small ribosomal subunit rRNA binding"/>
    <property type="evidence" value="ECO:0007669"/>
    <property type="project" value="TreeGrafter"/>
</dbReference>
<dbReference type="HOGENOM" id="CLU_126331_1_0_1"/>
<keyword evidence="10" id="KW-1185">Reference proteome</keyword>
<evidence type="ECO:0000313" key="8">
    <source>
        <dbReference type="EMBL" id="EJT76753.1"/>
    </source>
</evidence>
<proteinExistence type="inferred from homology"/>
<accession>J3NZH0</accession>
<comment type="similarity">
    <text evidence="2">Belongs to the bacterial ribosomal protein bS6 family.</text>
</comment>
<reference evidence="9" key="4">
    <citation type="journal article" date="2015" name="G3 (Bethesda)">
        <title>Genome sequences of three phytopathogenic species of the Magnaporthaceae family of fungi.</title>
        <authorList>
            <person name="Okagaki L.H."/>
            <person name="Nunes C.C."/>
            <person name="Sailsbery J."/>
            <person name="Clay B."/>
            <person name="Brown D."/>
            <person name="John T."/>
            <person name="Oh Y."/>
            <person name="Young N."/>
            <person name="Fitzgerald M."/>
            <person name="Haas B.J."/>
            <person name="Zeng Q."/>
            <person name="Young S."/>
            <person name="Adiconis X."/>
            <person name="Fan L."/>
            <person name="Levin J.Z."/>
            <person name="Mitchell T.K."/>
            <person name="Okubara P.A."/>
            <person name="Farman M.L."/>
            <person name="Kohn L.M."/>
            <person name="Birren B."/>
            <person name="Ma L.-J."/>
            <person name="Dean R.A."/>
        </authorList>
    </citation>
    <scope>NUCLEOTIDE SEQUENCE</scope>
    <source>
        <strain evidence="9">R3-111a-1</strain>
    </source>
</reference>
<dbReference type="GO" id="GO:0003735">
    <property type="term" value="F:structural constituent of ribosome"/>
    <property type="evidence" value="ECO:0007669"/>
    <property type="project" value="InterPro"/>
</dbReference>
<protein>
    <recommendedName>
        <fullName evidence="6">Small ribosomal subunit protein bS6m</fullName>
    </recommendedName>
</protein>
<dbReference type="EnsemblFungi" id="EJT76753">
    <property type="protein sequence ID" value="EJT76753"/>
    <property type="gene ID" value="GGTG_06669"/>
</dbReference>
<dbReference type="VEuPathDB" id="FungiDB:GGTG_06669"/>
<comment type="subcellular location">
    <subcellularLocation>
        <location evidence="1">Mitochondrion</location>
    </subcellularLocation>
</comment>
<name>J3NZH0_GAET3</name>
<dbReference type="CDD" id="cd15465">
    <property type="entry name" value="bS6_mito"/>
    <property type="match status" value="1"/>
</dbReference>
<keyword evidence="5" id="KW-0687">Ribonucleoprotein</keyword>
<evidence type="ECO:0000256" key="4">
    <source>
        <dbReference type="ARBA" id="ARBA00023128"/>
    </source>
</evidence>
<evidence type="ECO:0000256" key="3">
    <source>
        <dbReference type="ARBA" id="ARBA00022980"/>
    </source>
</evidence>
<comment type="function">
    <text evidence="7">Component of the mitochondrial ribosome (mitoribosome), a dedicated translation machinery responsible for the synthesis of mitochondrial genome-encoded proteins, including at least some of the essential transmembrane subunits of the mitochondrial respiratory chain. The mitoribosomes are attached to the mitochondrial inner membrane and translation products are cotranslationally integrated into the membrane.</text>
</comment>
<reference evidence="8" key="2">
    <citation type="submission" date="2010-07" db="EMBL/GenBank/DDBJ databases">
        <authorList>
            <consortium name="The Broad Institute Genome Sequencing Platform"/>
            <consortium name="Broad Institute Genome Sequencing Center for Infectious Disease"/>
            <person name="Ma L.-J."/>
            <person name="Dead R."/>
            <person name="Young S."/>
            <person name="Zeng Q."/>
            <person name="Koehrsen M."/>
            <person name="Alvarado L."/>
            <person name="Berlin A."/>
            <person name="Chapman S.B."/>
            <person name="Chen Z."/>
            <person name="Freedman E."/>
            <person name="Gellesch M."/>
            <person name="Goldberg J."/>
            <person name="Griggs A."/>
            <person name="Gujja S."/>
            <person name="Heilman E.R."/>
            <person name="Heiman D."/>
            <person name="Hepburn T."/>
            <person name="Howarth C."/>
            <person name="Jen D."/>
            <person name="Larson L."/>
            <person name="Mehta T."/>
            <person name="Neiman D."/>
            <person name="Pearson M."/>
            <person name="Roberts A."/>
            <person name="Saif S."/>
            <person name="Shea T."/>
            <person name="Shenoy N."/>
            <person name="Sisk P."/>
            <person name="Stolte C."/>
            <person name="Sykes S."/>
            <person name="Walk T."/>
            <person name="White J."/>
            <person name="Yandava C."/>
            <person name="Haas B."/>
            <person name="Nusbaum C."/>
            <person name="Birren B."/>
        </authorList>
    </citation>
    <scope>NUCLEOTIDE SEQUENCE</scope>
    <source>
        <strain evidence="8">R3-111a-1</strain>
    </source>
</reference>
<reference evidence="9" key="5">
    <citation type="submission" date="2018-04" db="UniProtKB">
        <authorList>
            <consortium name="EnsemblFungi"/>
        </authorList>
    </citation>
    <scope>IDENTIFICATION</scope>
    <source>
        <strain evidence="9">R3-111a-1</strain>
    </source>
</reference>
<gene>
    <name evidence="9" type="primary">20347127</name>
    <name evidence="8" type="ORF">GGTG_06669</name>
</gene>
<dbReference type="eggNOG" id="KOG4708">
    <property type="taxonomic scope" value="Eukaryota"/>
</dbReference>
<dbReference type="STRING" id="644352.J3NZH0"/>
<dbReference type="InterPro" id="IPR000529">
    <property type="entry name" value="Ribosomal_bS6"/>
</dbReference>
<dbReference type="FunCoup" id="J3NZH0">
    <property type="interactions" value="206"/>
</dbReference>
<organism evidence="8">
    <name type="scientific">Gaeumannomyces tritici (strain R3-111a-1)</name>
    <name type="common">Wheat and barley take-all root rot fungus</name>
    <name type="synonym">Gaeumannomyces graminis var. tritici</name>
    <dbReference type="NCBI Taxonomy" id="644352"/>
    <lineage>
        <taxon>Eukaryota</taxon>
        <taxon>Fungi</taxon>
        <taxon>Dikarya</taxon>
        <taxon>Ascomycota</taxon>
        <taxon>Pezizomycotina</taxon>
        <taxon>Sordariomycetes</taxon>
        <taxon>Sordariomycetidae</taxon>
        <taxon>Magnaporthales</taxon>
        <taxon>Magnaporthaceae</taxon>
        <taxon>Gaeumannomyces</taxon>
    </lineage>
</organism>
<dbReference type="NCBIfam" id="TIGR00166">
    <property type="entry name" value="S6"/>
    <property type="match status" value="1"/>
</dbReference>
<dbReference type="PANTHER" id="PTHR21011">
    <property type="entry name" value="MITOCHONDRIAL 28S RIBOSOMAL PROTEIN S6"/>
    <property type="match status" value="1"/>
</dbReference>
<dbReference type="Proteomes" id="UP000006039">
    <property type="component" value="Unassembled WGS sequence"/>
</dbReference>
<evidence type="ECO:0000256" key="5">
    <source>
        <dbReference type="ARBA" id="ARBA00023274"/>
    </source>
</evidence>
<dbReference type="RefSeq" id="XP_009222753.1">
    <property type="nucleotide sequence ID" value="XM_009224489.1"/>
</dbReference>
<evidence type="ECO:0000313" key="9">
    <source>
        <dbReference type="EnsemblFungi" id="EJT76753"/>
    </source>
</evidence>
<dbReference type="GO" id="GO:0006412">
    <property type="term" value="P:translation"/>
    <property type="evidence" value="ECO:0007669"/>
    <property type="project" value="InterPro"/>
</dbReference>
<keyword evidence="4" id="KW-0496">Mitochondrion</keyword>
<dbReference type="GO" id="GO:0005763">
    <property type="term" value="C:mitochondrial small ribosomal subunit"/>
    <property type="evidence" value="ECO:0007669"/>
    <property type="project" value="TreeGrafter"/>
</dbReference>
<evidence type="ECO:0000256" key="7">
    <source>
        <dbReference type="ARBA" id="ARBA00037226"/>
    </source>
</evidence>
<evidence type="ECO:0000256" key="6">
    <source>
        <dbReference type="ARBA" id="ARBA00035170"/>
    </source>
</evidence>
<dbReference type="Pfam" id="PF01250">
    <property type="entry name" value="Ribosomal_S6"/>
    <property type="match status" value="1"/>
</dbReference>
<reference evidence="8" key="3">
    <citation type="submission" date="2010-09" db="EMBL/GenBank/DDBJ databases">
        <title>Annotation of Gaeumannomyces graminis var. tritici R3-111a-1.</title>
        <authorList>
            <consortium name="The Broad Institute Genome Sequencing Platform"/>
            <person name="Ma L.-J."/>
            <person name="Dead R."/>
            <person name="Young S.K."/>
            <person name="Zeng Q."/>
            <person name="Gargeya S."/>
            <person name="Fitzgerald M."/>
            <person name="Haas B."/>
            <person name="Abouelleil A."/>
            <person name="Alvarado L."/>
            <person name="Arachchi H.M."/>
            <person name="Berlin A."/>
            <person name="Brown A."/>
            <person name="Chapman S.B."/>
            <person name="Chen Z."/>
            <person name="Dunbar C."/>
            <person name="Freedman E."/>
            <person name="Gearin G."/>
            <person name="Gellesch M."/>
            <person name="Goldberg J."/>
            <person name="Griggs A."/>
            <person name="Gujja S."/>
            <person name="Heiman D."/>
            <person name="Howarth C."/>
            <person name="Larson L."/>
            <person name="Lui A."/>
            <person name="MacDonald P.J.P."/>
            <person name="Mehta T."/>
            <person name="Montmayeur A."/>
            <person name="Murphy C."/>
            <person name="Neiman D."/>
            <person name="Pearson M."/>
            <person name="Priest M."/>
            <person name="Roberts A."/>
            <person name="Saif S."/>
            <person name="Shea T."/>
            <person name="Shenoy N."/>
            <person name="Sisk P."/>
            <person name="Stolte C."/>
            <person name="Sykes S."/>
            <person name="Yandava C."/>
            <person name="Wortman J."/>
            <person name="Nusbaum C."/>
            <person name="Birren B."/>
        </authorList>
    </citation>
    <scope>NUCLEOTIDE SEQUENCE</scope>
    <source>
        <strain evidence="8">R3-111a-1</strain>
    </source>
</reference>
<dbReference type="OrthoDB" id="10259681at2759"/>
<dbReference type="InterPro" id="IPR035980">
    <property type="entry name" value="Ribosomal_bS6_sf"/>
</dbReference>
<evidence type="ECO:0000256" key="2">
    <source>
        <dbReference type="ARBA" id="ARBA00009512"/>
    </source>
</evidence>